<evidence type="ECO:0000313" key="6">
    <source>
        <dbReference type="Proteomes" id="UP000261208"/>
    </source>
</evidence>
<dbReference type="InterPro" id="IPR025923">
    <property type="entry name" value="YodL-like_dom"/>
</dbReference>
<comment type="caution">
    <text evidence="5">The sequence shown here is derived from an EMBL/GenBank/DDBJ whole genome shotgun (WGS) entry which is preliminary data.</text>
</comment>
<accession>A0A3E4MA27</accession>
<feature type="domain" description="Large polyvalent protein associated" evidence="4">
    <location>
        <begin position="695"/>
        <end position="790"/>
    </location>
</feature>
<proteinExistence type="predicted"/>
<feature type="region of interest" description="Disordered" evidence="1">
    <location>
        <begin position="900"/>
        <end position="923"/>
    </location>
</feature>
<dbReference type="AlphaFoldDB" id="A0A3E4MA27"/>
<name>A0A3E4MA27_9FIRM</name>
<dbReference type="InterPro" id="IPR041045">
    <property type="entry name" value="LPD25"/>
</dbReference>
<dbReference type="InterPro" id="IPR040568">
    <property type="entry name" value="LPD16"/>
</dbReference>
<dbReference type="Pfam" id="PF18840">
    <property type="entry name" value="LPD25"/>
    <property type="match status" value="1"/>
</dbReference>
<dbReference type="RefSeq" id="WP_117650319.1">
    <property type="nucleotide sequence ID" value="NZ_QSQQ01000015.1"/>
</dbReference>
<evidence type="ECO:0000256" key="1">
    <source>
        <dbReference type="SAM" id="MobiDB-lite"/>
    </source>
</evidence>
<sequence>MAMNRTMGTEAQKMQDYAREQIERAERRGITFPGDVKEDIFRYADLIGEEDKVRSLVRNLARATEASQEERVNDILYGAEMEIRDLPDETIGRLELLDYGYTADDMVPLRKEAALEYHRTGSKIYCLERDGSKGEYASREMIQAHDGLFGMEVQEWQRRNDYDRDYDYDYTEDFGNSLQEPMRVVDRDEALRFYDAGANIYLITTFSRPVPAIERMEIERGPEHYQLPSTEWERFHNLEWEMKKYPQIQSLREADLLLGTGRTFGIYQIRDGSAGEAYAFMNMNFIESHGLQIRKEDYELVYTAERTENMSLDDIFEQFNINRPADFRGHSLSVSDVVVLNDNGHVTAHFVDSIIFQEINSFLDLEEVSLDELAYEVDERYFAIQTTEEGYDYSFYDENFRLIDGGVYENSDQSIEEVADILLNEEGWTGDRIRGDYDELMEKVEEVEAAVMAEIQNSQGEYKPLAKVEELEEANYNMIDNVLNNMPPKKEPYLEYYAAECDEIHDMGAYEKSTDVKEIAAIYEKYREDPENAYKGSGMGIIYRDPEDSLFDETELLIVMGTTIHGDFLDNVRFLKDQPVVREGLEKIHEALPDYKYIPIQDVREAMYPEKMTTEELAAALDEIAEDFNPYDYRDHVEPGQDTIQEVILDLQSGNIGSYIAYLKDIVEEECEQSVRAGVLIERLKSYEPDLSSNIEPMVYVNYCEKWELMESRCQKFADLDSRTAQQDKEWYADRNPRTNEPTMTAQMFFTVYYAEKGDKMLRQFKGKIDIGTGNGGILSQLKLQNELRLTDDSWIRYQKNKGNEEFQKYMEDLTDMQDHVLPYLQSFCSLEEKGVQERREQQVAEIKENRETSKRPVVQTKAETNKTIGTVSRNTKQEVRKASVIEKGKKLSIHERLEINKKKIQEKQGKDELERGADRGVR</sequence>
<evidence type="ECO:0000259" key="2">
    <source>
        <dbReference type="Pfam" id="PF14191"/>
    </source>
</evidence>
<reference evidence="5 6" key="1">
    <citation type="submission" date="2018-08" db="EMBL/GenBank/DDBJ databases">
        <title>A genome reference for cultivated species of the human gut microbiota.</title>
        <authorList>
            <person name="Zou Y."/>
            <person name="Xue W."/>
            <person name="Luo G."/>
        </authorList>
    </citation>
    <scope>NUCLEOTIDE SEQUENCE [LARGE SCALE GENOMIC DNA]</scope>
    <source>
        <strain evidence="5 6">TF11-11</strain>
    </source>
</reference>
<dbReference type="Pfam" id="PF14191">
    <property type="entry name" value="YodL"/>
    <property type="match status" value="1"/>
</dbReference>
<protein>
    <submittedName>
        <fullName evidence="5">DUF4316 domain-containing protein</fullName>
    </submittedName>
</protein>
<organism evidence="5 6">
    <name type="scientific">Dorea formicigenerans</name>
    <dbReference type="NCBI Taxonomy" id="39486"/>
    <lineage>
        <taxon>Bacteria</taxon>
        <taxon>Bacillati</taxon>
        <taxon>Bacillota</taxon>
        <taxon>Clostridia</taxon>
        <taxon>Lachnospirales</taxon>
        <taxon>Lachnospiraceae</taxon>
        <taxon>Dorea</taxon>
    </lineage>
</organism>
<dbReference type="Proteomes" id="UP000261208">
    <property type="component" value="Unassembled WGS sequence"/>
</dbReference>
<dbReference type="EMBL" id="QSQQ01000015">
    <property type="protein sequence ID" value="RGK46480.1"/>
    <property type="molecule type" value="Genomic_DNA"/>
</dbReference>
<evidence type="ECO:0000259" key="3">
    <source>
        <dbReference type="Pfam" id="PF18830"/>
    </source>
</evidence>
<evidence type="ECO:0000313" key="5">
    <source>
        <dbReference type="EMBL" id="RGK46480.1"/>
    </source>
</evidence>
<evidence type="ECO:0000259" key="4">
    <source>
        <dbReference type="Pfam" id="PF18840"/>
    </source>
</evidence>
<dbReference type="Pfam" id="PF18830">
    <property type="entry name" value="LPD16"/>
    <property type="match status" value="1"/>
</dbReference>
<gene>
    <name evidence="5" type="ORF">DXD10_11465</name>
</gene>
<feature type="domain" description="YodL-like" evidence="2">
    <location>
        <begin position="264"/>
        <end position="362"/>
    </location>
</feature>
<feature type="domain" description="Large polyvalent protein-associated" evidence="3">
    <location>
        <begin position="371"/>
        <end position="446"/>
    </location>
</feature>